<comment type="subunit">
    <text evidence="9">Homodimer.</text>
</comment>
<feature type="binding site" evidence="9">
    <location>
        <begin position="46"/>
        <end position="50"/>
    </location>
    <ligand>
        <name>substrate</name>
    </ligand>
</feature>
<feature type="binding site" evidence="9">
    <location>
        <position position="189"/>
    </location>
    <ligand>
        <name>ATP</name>
        <dbReference type="ChEBI" id="CHEBI:30616"/>
    </ligand>
</feature>
<feature type="binding site" evidence="9">
    <location>
        <position position="145"/>
    </location>
    <ligand>
        <name>substrate</name>
    </ligand>
</feature>
<evidence type="ECO:0000313" key="12">
    <source>
        <dbReference type="Proteomes" id="UP000703038"/>
    </source>
</evidence>
<comment type="cofactor">
    <cofactor evidence="9">
        <name>Mg(2+)</name>
        <dbReference type="ChEBI" id="CHEBI:18420"/>
    </cofactor>
    <text evidence="9">Requires a divalent cation, most likely magnesium in vivo, as an electrophilic catalyst to aid phosphoryl group transfer. It is the chelate of the metal and the nucleotide that is the actual substrate.</text>
</comment>
<evidence type="ECO:0000256" key="9">
    <source>
        <dbReference type="HAMAP-Rule" id="MF_01987"/>
    </source>
</evidence>
<evidence type="ECO:0000313" key="11">
    <source>
        <dbReference type="EMBL" id="MBM7415331.1"/>
    </source>
</evidence>
<dbReference type="Proteomes" id="UP000703038">
    <property type="component" value="Unassembled WGS sequence"/>
</dbReference>
<comment type="caution">
    <text evidence="9">Lacks conserved residue(s) required for the propagation of feature annotation.</text>
</comment>
<feature type="binding site" evidence="9">
    <location>
        <position position="280"/>
    </location>
    <ligand>
        <name>K(+)</name>
        <dbReference type="ChEBI" id="CHEBI:29103"/>
    </ligand>
</feature>
<dbReference type="RefSeq" id="WP_204868358.1">
    <property type="nucleotide sequence ID" value="NZ_JAFBBK010000001.1"/>
</dbReference>
<keyword evidence="3 9" id="KW-0547">Nucleotide-binding</keyword>
<evidence type="ECO:0000256" key="6">
    <source>
        <dbReference type="ARBA" id="ARBA00022842"/>
    </source>
</evidence>
<protein>
    <recommendedName>
        <fullName evidence="9">Ribokinase</fullName>
        <shortName evidence="9">RK</shortName>
        <ecNumber evidence="9">2.7.1.15</ecNumber>
    </recommendedName>
</protein>
<dbReference type="InterPro" id="IPR029056">
    <property type="entry name" value="Ribokinase-like"/>
</dbReference>
<dbReference type="Gene3D" id="3.40.1190.20">
    <property type="match status" value="1"/>
</dbReference>
<feature type="binding site" evidence="9">
    <location>
        <position position="276"/>
    </location>
    <ligand>
        <name>K(+)</name>
        <dbReference type="ChEBI" id="CHEBI:29103"/>
    </ligand>
</feature>
<dbReference type="HAMAP" id="MF_01987">
    <property type="entry name" value="Ribokinase"/>
    <property type="match status" value="1"/>
</dbReference>
<gene>
    <name evidence="9" type="primary">rbsK</name>
    <name evidence="11" type="ORF">JOE42_002064</name>
</gene>
<feature type="binding site" evidence="9">
    <location>
        <begin position="210"/>
        <end position="215"/>
    </location>
    <ligand>
        <name>ATP</name>
        <dbReference type="ChEBI" id="CHEBI:30616"/>
    </ligand>
</feature>
<dbReference type="Pfam" id="PF00294">
    <property type="entry name" value="PfkB"/>
    <property type="match status" value="1"/>
</dbReference>
<dbReference type="GO" id="GO:0004747">
    <property type="term" value="F:ribokinase activity"/>
    <property type="evidence" value="ECO:0007669"/>
    <property type="project" value="UniProtKB-EC"/>
</dbReference>
<feature type="binding site" evidence="9">
    <location>
        <position position="237"/>
    </location>
    <ligand>
        <name>K(+)</name>
        <dbReference type="ChEBI" id="CHEBI:29103"/>
    </ligand>
</feature>
<comment type="function">
    <text evidence="9">Catalyzes the phosphorylation of ribose at O-5 in a reaction requiring ATP and magnesium. The resulting D-ribose-5-phosphate can then be used either for sythesis of nucleotides, histidine, and tryptophan, or as a component of the pentose phosphate pathway.</text>
</comment>
<comment type="activity regulation">
    <text evidence="9">Activated by a monovalent cation that binds near, but not in, the active site. The most likely occupant of the site in vivo is potassium. Ion binding induces a conformational change that may alter substrate affinity.</text>
</comment>
<comment type="pathway">
    <text evidence="9">Carbohydrate metabolism; D-ribose degradation; D-ribose 5-phosphate from beta-D-ribopyranose: step 2/2.</text>
</comment>
<feature type="active site" description="Proton acceptor" evidence="9">
    <location>
        <position position="243"/>
    </location>
</feature>
<dbReference type="PRINTS" id="PR00990">
    <property type="entry name" value="RIBOKINASE"/>
</dbReference>
<sequence>MADPDTARPRITIVGSINMDLVARTPTLPAPGETVLGSGFRTSPGGKGANQAVAAARAGAEVVFVGAVGSDTFALDLRETLVGAEVDASLLREVEGASGVAVITVDDAAENSIVVVGGANETLTELTAEELAAVAEADVLLCQLETPVATVVAAARHARANGTLVFLNPSPVQPLSDDLLGLVDVAVVNRDEENALGVDALARIPHVVTTLGADGARHRGADGVVTAHPSPAVEAVDTTGAGDVFAGTLAAAWRDGPAAAIRRACAAGAVSTTRDGAGASAPTVAEVDRALAGSRDA</sequence>
<feature type="binding site" evidence="9">
    <location>
        <position position="274"/>
    </location>
    <ligand>
        <name>K(+)</name>
        <dbReference type="ChEBI" id="CHEBI:29103"/>
    </ligand>
</feature>
<name>A0ABS2KTR6_9NOCA</name>
<dbReference type="PANTHER" id="PTHR10584">
    <property type="entry name" value="SUGAR KINASE"/>
    <property type="match status" value="1"/>
</dbReference>
<comment type="caution">
    <text evidence="11">The sequence shown here is derived from an EMBL/GenBank/DDBJ whole genome shotgun (WGS) entry which is preliminary data.</text>
</comment>
<comment type="similarity">
    <text evidence="9">Belongs to the carbohydrate kinase PfkB family. Ribokinase subfamily.</text>
</comment>
<evidence type="ECO:0000256" key="1">
    <source>
        <dbReference type="ARBA" id="ARBA00022679"/>
    </source>
</evidence>
<feature type="domain" description="Carbohydrate kinase PfkB" evidence="10">
    <location>
        <begin position="10"/>
        <end position="283"/>
    </location>
</feature>
<evidence type="ECO:0000256" key="2">
    <source>
        <dbReference type="ARBA" id="ARBA00022723"/>
    </source>
</evidence>
<keyword evidence="5 9" id="KW-0067">ATP-binding</keyword>
<keyword evidence="1 9" id="KW-0808">Transferase</keyword>
<evidence type="ECO:0000256" key="8">
    <source>
        <dbReference type="ARBA" id="ARBA00023277"/>
    </source>
</evidence>
<dbReference type="InterPro" id="IPR002139">
    <property type="entry name" value="Ribo/fructo_kinase"/>
</dbReference>
<dbReference type="InterPro" id="IPR011877">
    <property type="entry name" value="Ribokinase"/>
</dbReference>
<reference evidence="11 12" key="1">
    <citation type="submission" date="2021-01" db="EMBL/GenBank/DDBJ databases">
        <title>Genomics of switchgrass bacterial isolates.</title>
        <authorList>
            <person name="Shade A."/>
        </authorList>
    </citation>
    <scope>NUCLEOTIDE SEQUENCE [LARGE SCALE GENOMIC DNA]</scope>
    <source>
        <strain evidence="11 12">PvP111</strain>
    </source>
</reference>
<accession>A0ABS2KTR6</accession>
<evidence type="ECO:0000256" key="3">
    <source>
        <dbReference type="ARBA" id="ARBA00022741"/>
    </source>
</evidence>
<proteinExistence type="inferred from homology"/>
<keyword evidence="4 9" id="KW-0418">Kinase</keyword>
<dbReference type="EMBL" id="JAFBBK010000001">
    <property type="protein sequence ID" value="MBM7415331.1"/>
    <property type="molecule type" value="Genomic_DNA"/>
</dbReference>
<feature type="binding site" evidence="9">
    <location>
        <begin position="18"/>
        <end position="20"/>
    </location>
    <ligand>
        <name>substrate</name>
    </ligand>
</feature>
<feature type="binding site" evidence="9">
    <location>
        <position position="271"/>
    </location>
    <ligand>
        <name>K(+)</name>
        <dbReference type="ChEBI" id="CHEBI:29103"/>
    </ligand>
</feature>
<feature type="binding site" evidence="9">
    <location>
        <position position="243"/>
    </location>
    <ligand>
        <name>substrate</name>
    </ligand>
</feature>
<comment type="subcellular location">
    <subcellularLocation>
        <location evidence="9">Cytoplasm</location>
    </subcellularLocation>
</comment>
<evidence type="ECO:0000259" key="10">
    <source>
        <dbReference type="Pfam" id="PF00294"/>
    </source>
</evidence>
<organism evidence="11 12">
    <name type="scientific">Rhodococcoides corynebacterioides</name>
    <dbReference type="NCBI Taxonomy" id="53972"/>
    <lineage>
        <taxon>Bacteria</taxon>
        <taxon>Bacillati</taxon>
        <taxon>Actinomycetota</taxon>
        <taxon>Actinomycetes</taxon>
        <taxon>Mycobacteriales</taxon>
        <taxon>Nocardiaceae</taxon>
        <taxon>Rhodococcoides</taxon>
    </lineage>
</organism>
<keyword evidence="9" id="KW-0963">Cytoplasm</keyword>
<keyword evidence="8 9" id="KW-0119">Carbohydrate metabolism</keyword>
<dbReference type="SUPFAM" id="SSF53613">
    <property type="entry name" value="Ribokinase-like"/>
    <property type="match status" value="1"/>
</dbReference>
<dbReference type="EC" id="2.7.1.15" evidence="9"/>
<feature type="binding site" evidence="9">
    <location>
        <position position="239"/>
    </location>
    <ligand>
        <name>K(+)</name>
        <dbReference type="ChEBI" id="CHEBI:29103"/>
    </ligand>
</feature>
<evidence type="ECO:0000256" key="5">
    <source>
        <dbReference type="ARBA" id="ARBA00022840"/>
    </source>
</evidence>
<feature type="binding site" evidence="9">
    <location>
        <begin position="242"/>
        <end position="243"/>
    </location>
    <ligand>
        <name>ATP</name>
        <dbReference type="ChEBI" id="CHEBI:30616"/>
    </ligand>
</feature>
<evidence type="ECO:0000256" key="4">
    <source>
        <dbReference type="ARBA" id="ARBA00022777"/>
    </source>
</evidence>
<keyword evidence="7 9" id="KW-0630">Potassium</keyword>
<keyword evidence="12" id="KW-1185">Reference proteome</keyword>
<keyword evidence="6 9" id="KW-0460">Magnesium</keyword>
<comment type="catalytic activity">
    <reaction evidence="9">
        <text>D-ribose + ATP = D-ribose 5-phosphate + ADP + H(+)</text>
        <dbReference type="Rhea" id="RHEA:13697"/>
        <dbReference type="ChEBI" id="CHEBI:15378"/>
        <dbReference type="ChEBI" id="CHEBI:30616"/>
        <dbReference type="ChEBI" id="CHEBI:47013"/>
        <dbReference type="ChEBI" id="CHEBI:78346"/>
        <dbReference type="ChEBI" id="CHEBI:456216"/>
        <dbReference type="EC" id="2.7.1.15"/>
    </reaction>
</comment>
<dbReference type="PANTHER" id="PTHR10584:SF166">
    <property type="entry name" value="RIBOKINASE"/>
    <property type="match status" value="1"/>
</dbReference>
<evidence type="ECO:0000256" key="7">
    <source>
        <dbReference type="ARBA" id="ARBA00022958"/>
    </source>
</evidence>
<dbReference type="InterPro" id="IPR011611">
    <property type="entry name" value="PfkB_dom"/>
</dbReference>
<keyword evidence="2 9" id="KW-0479">Metal-binding</keyword>